<feature type="region of interest" description="Disordered" evidence="1">
    <location>
        <begin position="1"/>
        <end position="22"/>
    </location>
</feature>
<dbReference type="EMBL" id="AWSO01001554">
    <property type="protein sequence ID" value="ESK83391.1"/>
    <property type="molecule type" value="Genomic_DNA"/>
</dbReference>
<comment type="caution">
    <text evidence="2">The sequence shown here is derived from an EMBL/GenBank/DDBJ whole genome shotgun (WGS) entry which is preliminary data.</text>
</comment>
<protein>
    <submittedName>
        <fullName evidence="2">Uncharacterized protein</fullName>
    </submittedName>
</protein>
<proteinExistence type="predicted"/>
<evidence type="ECO:0000313" key="3">
    <source>
        <dbReference type="Proteomes" id="UP000017559"/>
    </source>
</evidence>
<gene>
    <name evidence="2" type="ORF">Moror_15630</name>
</gene>
<organism evidence="2 3">
    <name type="scientific">Moniliophthora roreri (strain MCA 2997)</name>
    <name type="common">Cocoa frosty pod rot fungus</name>
    <name type="synonym">Crinipellis roreri</name>
    <dbReference type="NCBI Taxonomy" id="1381753"/>
    <lineage>
        <taxon>Eukaryota</taxon>
        <taxon>Fungi</taxon>
        <taxon>Dikarya</taxon>
        <taxon>Basidiomycota</taxon>
        <taxon>Agaricomycotina</taxon>
        <taxon>Agaricomycetes</taxon>
        <taxon>Agaricomycetidae</taxon>
        <taxon>Agaricales</taxon>
        <taxon>Marasmiineae</taxon>
        <taxon>Marasmiaceae</taxon>
        <taxon>Moniliophthora</taxon>
    </lineage>
</organism>
<evidence type="ECO:0000313" key="2">
    <source>
        <dbReference type="EMBL" id="ESK83391.1"/>
    </source>
</evidence>
<keyword evidence="3" id="KW-1185">Reference proteome</keyword>
<evidence type="ECO:0000256" key="1">
    <source>
        <dbReference type="SAM" id="MobiDB-lite"/>
    </source>
</evidence>
<feature type="compositionally biased region" description="Basic and acidic residues" evidence="1">
    <location>
        <begin position="1"/>
        <end position="14"/>
    </location>
</feature>
<dbReference type="KEGG" id="mrr:Moror_15630"/>
<name>V2WS69_MONRO</name>
<dbReference type="HOGENOM" id="CLU_2758367_0_0_1"/>
<dbReference type="AlphaFoldDB" id="V2WS69"/>
<sequence length="70" mass="8079">MVSDPCKDDKHDEYYSAGSHPSRRCFPKPTHHFSPTWIPPPWYSLIKVLPALNIFAHRSLGGYQRNLSAR</sequence>
<dbReference type="Proteomes" id="UP000017559">
    <property type="component" value="Unassembled WGS sequence"/>
</dbReference>
<accession>V2WS69</accession>
<reference evidence="2 3" key="1">
    <citation type="journal article" date="2014" name="BMC Genomics">
        <title>Genome and secretome analysis of the hemibiotrophic fungal pathogen, Moniliophthora roreri, which causes frosty pod rot disease of cacao: mechanisms of the biotrophic and necrotrophic phases.</title>
        <authorList>
            <person name="Meinhardt L.W."/>
            <person name="Costa G.G.L."/>
            <person name="Thomazella D.P.T."/>
            <person name="Teixeira P.J.P.L."/>
            <person name="Carazzolle M.F."/>
            <person name="Schuster S.C."/>
            <person name="Carlson J.E."/>
            <person name="Guiltinan M.J."/>
            <person name="Mieczkowski P."/>
            <person name="Farmer A."/>
            <person name="Ramaraj T."/>
            <person name="Crozier J."/>
            <person name="Davis R.E."/>
            <person name="Shao J."/>
            <person name="Melnick R.L."/>
            <person name="Pereira G.A.G."/>
            <person name="Bailey B.A."/>
        </authorList>
    </citation>
    <scope>NUCLEOTIDE SEQUENCE [LARGE SCALE GENOMIC DNA]</scope>
    <source>
        <strain evidence="2 3">MCA 2997</strain>
    </source>
</reference>